<dbReference type="Pfam" id="PF08388">
    <property type="entry name" value="GIIM"/>
    <property type="match status" value="1"/>
</dbReference>
<keyword evidence="3" id="KW-0808">Transferase</keyword>
<dbReference type="InterPro" id="IPR043128">
    <property type="entry name" value="Rev_trsase/Diguanyl_cyclase"/>
</dbReference>
<dbReference type="Gene3D" id="3.30.70.270">
    <property type="match status" value="1"/>
</dbReference>
<organism evidence="3">
    <name type="scientific">Singulisphaera sp. Ch08</name>
    <dbReference type="NCBI Taxonomy" id="3120278"/>
    <lineage>
        <taxon>Bacteria</taxon>
        <taxon>Pseudomonadati</taxon>
        <taxon>Planctomycetota</taxon>
        <taxon>Planctomycetia</taxon>
        <taxon>Isosphaerales</taxon>
        <taxon>Isosphaeraceae</taxon>
        <taxon>Singulisphaera</taxon>
    </lineage>
</organism>
<dbReference type="EMBL" id="CP155447">
    <property type="protein sequence ID" value="XBH07321.1"/>
    <property type="molecule type" value="Genomic_DNA"/>
</dbReference>
<dbReference type="InterPro" id="IPR013597">
    <property type="entry name" value="Mat_intron_G2"/>
</dbReference>
<protein>
    <submittedName>
        <fullName evidence="3">Group II intron reverse transcriptase/maturase</fullName>
        <ecNumber evidence="3">2.7.7.49</ecNumber>
    </submittedName>
</protein>
<dbReference type="PANTHER" id="PTHR34047">
    <property type="entry name" value="NUCLEAR INTRON MATURASE 1, MITOCHONDRIAL-RELATED"/>
    <property type="match status" value="1"/>
</dbReference>
<dbReference type="CDD" id="cd01651">
    <property type="entry name" value="RT_G2_intron"/>
    <property type="match status" value="1"/>
</dbReference>
<proteinExistence type="inferred from homology"/>
<keyword evidence="3" id="KW-0695">RNA-directed DNA polymerase</keyword>
<evidence type="ECO:0000256" key="1">
    <source>
        <dbReference type="ARBA" id="ARBA00034120"/>
    </source>
</evidence>
<dbReference type="NCBIfam" id="TIGR04416">
    <property type="entry name" value="group_II_RT_mat"/>
    <property type="match status" value="1"/>
</dbReference>
<dbReference type="PANTHER" id="PTHR34047:SF8">
    <property type="entry name" value="PROTEIN YKFC"/>
    <property type="match status" value="1"/>
</dbReference>
<dbReference type="InterPro" id="IPR000477">
    <property type="entry name" value="RT_dom"/>
</dbReference>
<dbReference type="SUPFAM" id="SSF56672">
    <property type="entry name" value="DNA/RNA polymerases"/>
    <property type="match status" value="1"/>
</dbReference>
<dbReference type="GO" id="GO:0003964">
    <property type="term" value="F:RNA-directed DNA polymerase activity"/>
    <property type="evidence" value="ECO:0007669"/>
    <property type="project" value="UniProtKB-KW"/>
</dbReference>
<comment type="similarity">
    <text evidence="1">Belongs to the bacterial reverse transcriptase family.</text>
</comment>
<sequence>MDKVYKRWNLEDAWLKVKGNGGAGGVDGQSLMDFEKVLEKQLDRLHAELKSDTYQPLPVRRQLIPKAGQPGKFRPLGIPTIYDRVCQQALLNRLEPIFEPVFDDASFGYRKGRSTKDAMRKIWKELGTGAEWIIDADLKDFFGSVNHEKLLTLVAQRISDGRVLRLIERMLKAGVLSEGQRLPTEQGTPQGGIVSPLLSNILLTPFDREMRRRGFRLTRYADDWVVTCHTRAEACRVLAEATKILEALGVTLNVEKTRIVHVTTGFEFLGYKIKRGRRPLKLAPGKIRTGCRQGNLYAYPREKSIEHFKDQIRQRTRRKAPVSTRALIAELNPVIRGWGQHYCKAHIRTLFAQLDRWILRRLWSQRFKRWRCRGWKQLPERHLYGELGLVRLIYLIPSLHLRH</sequence>
<dbReference type="EC" id="2.7.7.49" evidence="3"/>
<evidence type="ECO:0000313" key="3">
    <source>
        <dbReference type="EMBL" id="XBH07321.1"/>
    </source>
</evidence>
<dbReference type="Pfam" id="PF00078">
    <property type="entry name" value="RVT_1"/>
    <property type="match status" value="1"/>
</dbReference>
<keyword evidence="3" id="KW-0548">Nucleotidyltransferase</keyword>
<feature type="domain" description="Reverse transcriptase" evidence="2">
    <location>
        <begin position="45"/>
        <end position="273"/>
    </location>
</feature>
<name>A0AAU7CRM8_9BACT</name>
<accession>A0AAU7CRM8</accession>
<evidence type="ECO:0000259" key="2">
    <source>
        <dbReference type="PROSITE" id="PS50878"/>
    </source>
</evidence>
<dbReference type="InterPro" id="IPR043502">
    <property type="entry name" value="DNA/RNA_pol_sf"/>
</dbReference>
<dbReference type="AlphaFoldDB" id="A0AAU7CRM8"/>
<dbReference type="InterPro" id="IPR051083">
    <property type="entry name" value="GrpII_Intron_Splice-Mob/Def"/>
</dbReference>
<dbReference type="RefSeq" id="WP_406700160.1">
    <property type="nucleotide sequence ID" value="NZ_CP155447.1"/>
</dbReference>
<dbReference type="InterPro" id="IPR030931">
    <property type="entry name" value="Group_II_RT_mat"/>
</dbReference>
<gene>
    <name evidence="3" type="primary">ltrA</name>
    <name evidence="3" type="ORF">V5E97_15140</name>
</gene>
<dbReference type="PROSITE" id="PS50878">
    <property type="entry name" value="RT_POL"/>
    <property type="match status" value="1"/>
</dbReference>
<reference evidence="3" key="1">
    <citation type="submission" date="2024-05" db="EMBL/GenBank/DDBJ databases">
        <title>Planctomycetes of the genus Singulisphaera possess chitinolytic capabilities.</title>
        <authorList>
            <person name="Ivanova A."/>
        </authorList>
    </citation>
    <scope>NUCLEOTIDE SEQUENCE</scope>
    <source>
        <strain evidence="3">Ch08T</strain>
    </source>
</reference>